<comment type="caution">
    <text evidence="1">The sequence shown here is derived from an EMBL/GenBank/DDBJ whole genome shotgun (WGS) entry which is preliminary data.</text>
</comment>
<dbReference type="AlphaFoldDB" id="A0A9D4LYJ7"/>
<dbReference type="Proteomes" id="UP000828390">
    <property type="component" value="Unassembled WGS sequence"/>
</dbReference>
<reference evidence="1" key="2">
    <citation type="submission" date="2020-11" db="EMBL/GenBank/DDBJ databases">
        <authorList>
            <person name="McCartney M.A."/>
            <person name="Auch B."/>
            <person name="Kono T."/>
            <person name="Mallez S."/>
            <person name="Becker A."/>
            <person name="Gohl D.M."/>
            <person name="Silverstein K.A.T."/>
            <person name="Koren S."/>
            <person name="Bechman K.B."/>
            <person name="Herman A."/>
            <person name="Abrahante J.E."/>
            <person name="Garbe J."/>
        </authorList>
    </citation>
    <scope>NUCLEOTIDE SEQUENCE</scope>
    <source>
        <strain evidence="1">Duluth1</strain>
        <tissue evidence="1">Whole animal</tissue>
    </source>
</reference>
<evidence type="ECO:0000313" key="1">
    <source>
        <dbReference type="EMBL" id="KAH3867053.1"/>
    </source>
</evidence>
<sequence length="54" mass="5921">MSSQASSGRNTVARYFGNGKGTGIEAEGLQLHQNVSRYDSLYERKKEATRIVSA</sequence>
<keyword evidence="2" id="KW-1185">Reference proteome</keyword>
<reference evidence="1" key="1">
    <citation type="journal article" date="2019" name="bioRxiv">
        <title>The Genome of the Zebra Mussel, Dreissena polymorpha: A Resource for Invasive Species Research.</title>
        <authorList>
            <person name="McCartney M.A."/>
            <person name="Auch B."/>
            <person name="Kono T."/>
            <person name="Mallez S."/>
            <person name="Zhang Y."/>
            <person name="Obille A."/>
            <person name="Becker A."/>
            <person name="Abrahante J.E."/>
            <person name="Garbe J."/>
            <person name="Badalamenti J.P."/>
            <person name="Herman A."/>
            <person name="Mangelson H."/>
            <person name="Liachko I."/>
            <person name="Sullivan S."/>
            <person name="Sone E.D."/>
            <person name="Koren S."/>
            <person name="Silverstein K.A.T."/>
            <person name="Beckman K.B."/>
            <person name="Gohl D.M."/>
        </authorList>
    </citation>
    <scope>NUCLEOTIDE SEQUENCE</scope>
    <source>
        <strain evidence="1">Duluth1</strain>
        <tissue evidence="1">Whole animal</tissue>
    </source>
</reference>
<evidence type="ECO:0000313" key="2">
    <source>
        <dbReference type="Proteomes" id="UP000828390"/>
    </source>
</evidence>
<dbReference type="EMBL" id="JAIWYP010000002">
    <property type="protein sequence ID" value="KAH3867053.1"/>
    <property type="molecule type" value="Genomic_DNA"/>
</dbReference>
<protein>
    <submittedName>
        <fullName evidence="1">Uncharacterized protein</fullName>
    </submittedName>
</protein>
<proteinExistence type="predicted"/>
<accession>A0A9D4LYJ7</accession>
<organism evidence="1 2">
    <name type="scientific">Dreissena polymorpha</name>
    <name type="common">Zebra mussel</name>
    <name type="synonym">Mytilus polymorpha</name>
    <dbReference type="NCBI Taxonomy" id="45954"/>
    <lineage>
        <taxon>Eukaryota</taxon>
        <taxon>Metazoa</taxon>
        <taxon>Spiralia</taxon>
        <taxon>Lophotrochozoa</taxon>
        <taxon>Mollusca</taxon>
        <taxon>Bivalvia</taxon>
        <taxon>Autobranchia</taxon>
        <taxon>Heteroconchia</taxon>
        <taxon>Euheterodonta</taxon>
        <taxon>Imparidentia</taxon>
        <taxon>Neoheterodontei</taxon>
        <taxon>Myida</taxon>
        <taxon>Dreissenoidea</taxon>
        <taxon>Dreissenidae</taxon>
        <taxon>Dreissena</taxon>
    </lineage>
</organism>
<gene>
    <name evidence="1" type="ORF">DPMN_030178</name>
</gene>
<name>A0A9D4LYJ7_DREPO</name>